<reference evidence="3 4" key="1">
    <citation type="journal article" date="2019" name="Sci. Rep.">
        <title>Sulfobacillus thermotolerans: new insights into resistance and metabolic capacities of acidophilic chemolithotrophs.</title>
        <authorList>
            <person name="Panyushkina A.E."/>
            <person name="Babenko V.V."/>
            <person name="Nikitina A.S."/>
            <person name="Selezneva O.V."/>
            <person name="Tsaplina I.A."/>
            <person name="Letarova M.A."/>
            <person name="Kostryukova E.S."/>
            <person name="Letarov A.V."/>
        </authorList>
    </citation>
    <scope>NUCLEOTIDE SEQUENCE [LARGE SCALE GENOMIC DNA]</scope>
    <source>
        <strain evidence="3 4">Kr1</strain>
    </source>
</reference>
<name>A0ABM6RSE9_9FIRM</name>
<dbReference type="Pfam" id="PF03787">
    <property type="entry name" value="RAMPs"/>
    <property type="match status" value="1"/>
</dbReference>
<dbReference type="Proteomes" id="UP000325292">
    <property type="component" value="Chromosome"/>
</dbReference>
<dbReference type="EMBL" id="CP019454">
    <property type="protein sequence ID" value="AUW94343.1"/>
    <property type="molecule type" value="Genomic_DNA"/>
</dbReference>
<organism evidence="3 4">
    <name type="scientific">Sulfobacillus thermotolerans</name>
    <dbReference type="NCBI Taxonomy" id="338644"/>
    <lineage>
        <taxon>Bacteria</taxon>
        <taxon>Bacillati</taxon>
        <taxon>Bacillota</taxon>
        <taxon>Clostridia</taxon>
        <taxon>Eubacteriales</taxon>
        <taxon>Clostridiales Family XVII. Incertae Sedis</taxon>
        <taxon>Sulfobacillus</taxon>
    </lineage>
</organism>
<evidence type="ECO:0000256" key="1">
    <source>
        <dbReference type="ARBA" id="ARBA00023118"/>
    </source>
</evidence>
<dbReference type="PANTHER" id="PTHR39965:SF1">
    <property type="entry name" value="CRISPR SYSTEM CMR SUBUNIT CMR6"/>
    <property type="match status" value="1"/>
</dbReference>
<dbReference type="InterPro" id="IPR005537">
    <property type="entry name" value="RAMP_III_fam"/>
</dbReference>
<dbReference type="NCBIfam" id="TIGR01898">
    <property type="entry name" value="cas_TM1791_cmr6"/>
    <property type="match status" value="1"/>
</dbReference>
<dbReference type="PANTHER" id="PTHR39965">
    <property type="entry name" value="CRISPR SYSTEM CMR SUBUNIT CMR6"/>
    <property type="match status" value="1"/>
</dbReference>
<feature type="domain" description="CRISPR type III-associated protein" evidence="2">
    <location>
        <begin position="89"/>
        <end position="240"/>
    </location>
</feature>
<sequence>MRPLYQVPSTHVAQYKPSGNLGLWHEKFYDEWKQDSSGIKHDALSKVKWIHEIVQKKDESANTRQLAKEWHERLISLVNSAQGTFWIFESTAPFVTGLGQGHPIENGFAWHPLLGMPYIPGSSLKGMLKAWPTWSGDAAEELEQALQHVIIFDALPILPVRLQGEVMTPHYGPYYQGNKVPGDYHNPIPIPFLAVAPGQKFVIAAIGGAEQLKVIEGYLEQSLEIMGIGAKTSNGFGRFKRHKALETDWRQAQELKRMEAQKAQRLAALAPWEREMVEDGYDTDPEIFMNAITTKWLDRLDEPTLSAEERSQVAERLERWYLAYRADQWKKPNKKNAAKIARIKQHLTKGS</sequence>
<proteinExistence type="predicted"/>
<evidence type="ECO:0000313" key="3">
    <source>
        <dbReference type="EMBL" id="AUW94343.1"/>
    </source>
</evidence>
<keyword evidence="4" id="KW-1185">Reference proteome</keyword>
<accession>A0ABM6RSE9</accession>
<keyword evidence="1" id="KW-0051">Antiviral defense</keyword>
<protein>
    <submittedName>
        <fullName evidence="3">Type III-B CRISPR module RAMP protein Cmr6</fullName>
    </submittedName>
</protein>
<evidence type="ECO:0000313" key="4">
    <source>
        <dbReference type="Proteomes" id="UP000325292"/>
    </source>
</evidence>
<evidence type="ECO:0000259" key="2">
    <source>
        <dbReference type="Pfam" id="PF03787"/>
    </source>
</evidence>
<gene>
    <name evidence="3" type="ORF">BXT84_10665</name>
</gene>
<dbReference type="InterPro" id="IPR010172">
    <property type="entry name" value="CRISPR-assoc_prot_TM1791"/>
</dbReference>